<dbReference type="PROSITE" id="PS00666">
    <property type="entry name" value="DHDPS_2"/>
    <property type="match status" value="1"/>
</dbReference>
<dbReference type="InterPro" id="IPR005263">
    <property type="entry name" value="DapA"/>
</dbReference>
<feature type="binding site" evidence="12 15">
    <location>
        <position position="45"/>
    </location>
    <ligand>
        <name>pyruvate</name>
        <dbReference type="ChEBI" id="CHEBI:15361"/>
    </ligand>
</feature>
<gene>
    <name evidence="12" type="primary">dapA</name>
    <name evidence="16" type="ORF">L21SP2_1125</name>
</gene>
<evidence type="ECO:0000256" key="15">
    <source>
        <dbReference type="PIRSR" id="PIRSR001365-2"/>
    </source>
</evidence>
<dbReference type="PIRSF" id="PIRSF001365">
    <property type="entry name" value="DHDPS"/>
    <property type="match status" value="1"/>
</dbReference>
<dbReference type="SUPFAM" id="SSF51569">
    <property type="entry name" value="Aldolase"/>
    <property type="match status" value="1"/>
</dbReference>
<keyword evidence="10 12" id="KW-0704">Schiff base</keyword>
<evidence type="ECO:0000256" key="10">
    <source>
        <dbReference type="ARBA" id="ARBA00023270"/>
    </source>
</evidence>
<dbReference type="Gene3D" id="3.20.20.70">
    <property type="entry name" value="Aldolase class I"/>
    <property type="match status" value="1"/>
</dbReference>
<dbReference type="SMART" id="SM01130">
    <property type="entry name" value="DHDPS"/>
    <property type="match status" value="1"/>
</dbReference>
<feature type="binding site" evidence="12 15">
    <location>
        <position position="203"/>
    </location>
    <ligand>
        <name>pyruvate</name>
        <dbReference type="ChEBI" id="CHEBI:15361"/>
    </ligand>
</feature>
<dbReference type="AlphaFoldDB" id="V5WFI0"/>
<dbReference type="RefSeq" id="WP_024267453.1">
    <property type="nucleotide sequence ID" value="NC_023035.1"/>
</dbReference>
<evidence type="ECO:0000256" key="3">
    <source>
        <dbReference type="ARBA" id="ARBA00007592"/>
    </source>
</evidence>
<keyword evidence="9 12" id="KW-0456">Lyase</keyword>
<dbReference type="NCBIfam" id="TIGR00674">
    <property type="entry name" value="dapA"/>
    <property type="match status" value="1"/>
</dbReference>
<evidence type="ECO:0000313" key="17">
    <source>
        <dbReference type="Proteomes" id="UP000018680"/>
    </source>
</evidence>
<reference evidence="16 17" key="1">
    <citation type="journal article" date="2015" name="Stand. Genomic Sci.">
        <title>Complete genome sequence and description of Salinispira pacifica gen. nov., sp. nov., a novel spirochaete isolated form a hypersaline microbial mat.</title>
        <authorList>
            <person name="Ben Hania W."/>
            <person name="Joseph M."/>
            <person name="Schumann P."/>
            <person name="Bunk B."/>
            <person name="Fiebig A."/>
            <person name="Sproer C."/>
            <person name="Klenk H.P."/>
            <person name="Fardeau M.L."/>
            <person name="Spring S."/>
        </authorList>
    </citation>
    <scope>NUCLEOTIDE SEQUENCE [LARGE SCALE GENOMIC DNA]</scope>
    <source>
        <strain evidence="16 17">L21-RPul-D2</strain>
    </source>
</reference>
<evidence type="ECO:0000256" key="1">
    <source>
        <dbReference type="ARBA" id="ARBA00003294"/>
    </source>
</evidence>
<keyword evidence="8 12" id="KW-0457">Lysine biosynthesis</keyword>
<dbReference type="PRINTS" id="PR00146">
    <property type="entry name" value="DHPICSNTHASE"/>
</dbReference>
<proteinExistence type="inferred from homology"/>
<dbReference type="Pfam" id="PF00701">
    <property type="entry name" value="DHDPS"/>
    <property type="match status" value="1"/>
</dbReference>
<dbReference type="UniPathway" id="UPA00034">
    <property type="reaction ID" value="UER00017"/>
</dbReference>
<evidence type="ECO:0000256" key="7">
    <source>
        <dbReference type="ARBA" id="ARBA00022915"/>
    </source>
</evidence>
<evidence type="ECO:0000256" key="8">
    <source>
        <dbReference type="ARBA" id="ARBA00023154"/>
    </source>
</evidence>
<evidence type="ECO:0000256" key="2">
    <source>
        <dbReference type="ARBA" id="ARBA00005120"/>
    </source>
</evidence>
<name>V5WFI0_9SPIO</name>
<evidence type="ECO:0000256" key="5">
    <source>
        <dbReference type="ARBA" id="ARBA00022490"/>
    </source>
</evidence>
<dbReference type="GO" id="GO:0019877">
    <property type="term" value="P:diaminopimelate biosynthetic process"/>
    <property type="evidence" value="ECO:0007669"/>
    <property type="project" value="UniProtKB-UniRule"/>
</dbReference>
<accession>V5WFI0</accession>
<evidence type="ECO:0000256" key="12">
    <source>
        <dbReference type="HAMAP-Rule" id="MF_00418"/>
    </source>
</evidence>
<evidence type="ECO:0000256" key="9">
    <source>
        <dbReference type="ARBA" id="ARBA00023239"/>
    </source>
</evidence>
<feature type="site" description="Part of a proton relay during catalysis" evidence="12">
    <location>
        <position position="107"/>
    </location>
</feature>
<dbReference type="PATRIC" id="fig|1307761.3.peg.1120"/>
<keyword evidence="5 12" id="KW-0963">Cytoplasm</keyword>
<sequence length="291" mass="31356">MFTGVYTALITPFTEDGSIDEAALRKIVEDQIDGGVDGLVPMGTTGESPTVTHEENLEVIRIVIEQSAGRVPVIAGTGSNSTSEAIDMTIKARDMGAAASLQVAPYYNKPSQEGFYRHFAAIGEATGLPVIIYNIPGRTGKNIEADTILRLAEHPQITGVKEASGDLAQVMDIIHRRPQGFSLLSGDDNVTLPLMSVGAEGVVSVASNIIPGEMKELATLAASANLAGARELHYRLMPLFKAMFLDTNPIPVKYAMHLKGHCSDRYRLPLCEPSDDVKQKIKKTLKDLKLI</sequence>
<dbReference type="HOGENOM" id="CLU_049343_7_1_12"/>
<dbReference type="GO" id="GO:0009089">
    <property type="term" value="P:lysine biosynthetic process via diaminopimelate"/>
    <property type="evidence" value="ECO:0007669"/>
    <property type="project" value="UniProtKB-UniRule"/>
</dbReference>
<dbReference type="PANTHER" id="PTHR12128:SF66">
    <property type="entry name" value="4-HYDROXY-2-OXOGLUTARATE ALDOLASE, MITOCHONDRIAL"/>
    <property type="match status" value="1"/>
</dbReference>
<dbReference type="STRING" id="1307761.L21SP2_1125"/>
<comment type="similarity">
    <text evidence="3 12 13">Belongs to the DapA family.</text>
</comment>
<keyword evidence="7 12" id="KW-0220">Diaminopimelate biosynthesis</keyword>
<comment type="pathway">
    <text evidence="2 12">Amino-acid biosynthesis; L-lysine biosynthesis via DAP pathway; (S)-tetrahydrodipicolinate from L-aspartate: step 3/4.</text>
</comment>
<feature type="active site" description="Schiff-base intermediate with substrate" evidence="12 14">
    <location>
        <position position="161"/>
    </location>
</feature>
<dbReference type="Proteomes" id="UP000018680">
    <property type="component" value="Chromosome"/>
</dbReference>
<dbReference type="InterPro" id="IPR020624">
    <property type="entry name" value="Schiff_base-form_aldolases_CS"/>
</dbReference>
<feature type="active site" description="Proton donor/acceptor" evidence="12 14">
    <location>
        <position position="133"/>
    </location>
</feature>
<dbReference type="OrthoDB" id="9782828at2"/>
<organism evidence="16 17">
    <name type="scientific">Salinispira pacifica</name>
    <dbReference type="NCBI Taxonomy" id="1307761"/>
    <lineage>
        <taxon>Bacteria</taxon>
        <taxon>Pseudomonadati</taxon>
        <taxon>Spirochaetota</taxon>
        <taxon>Spirochaetia</taxon>
        <taxon>Spirochaetales</taxon>
        <taxon>Spirochaetaceae</taxon>
        <taxon>Salinispira</taxon>
    </lineage>
</organism>
<dbReference type="EC" id="4.3.3.7" evidence="4 12"/>
<dbReference type="GO" id="GO:0005829">
    <property type="term" value="C:cytosol"/>
    <property type="evidence" value="ECO:0007669"/>
    <property type="project" value="TreeGrafter"/>
</dbReference>
<comment type="catalytic activity">
    <reaction evidence="11 12">
        <text>L-aspartate 4-semialdehyde + pyruvate = (2S,4S)-4-hydroxy-2,3,4,5-tetrahydrodipicolinate + H2O + H(+)</text>
        <dbReference type="Rhea" id="RHEA:34171"/>
        <dbReference type="ChEBI" id="CHEBI:15361"/>
        <dbReference type="ChEBI" id="CHEBI:15377"/>
        <dbReference type="ChEBI" id="CHEBI:15378"/>
        <dbReference type="ChEBI" id="CHEBI:67139"/>
        <dbReference type="ChEBI" id="CHEBI:537519"/>
        <dbReference type="EC" id="4.3.3.7"/>
    </reaction>
</comment>
<evidence type="ECO:0000313" key="16">
    <source>
        <dbReference type="EMBL" id="AHC14528.1"/>
    </source>
</evidence>
<comment type="subunit">
    <text evidence="12">Homotetramer; dimer of dimers.</text>
</comment>
<dbReference type="GO" id="GO:0008840">
    <property type="term" value="F:4-hydroxy-tetrahydrodipicolinate synthase activity"/>
    <property type="evidence" value="ECO:0007669"/>
    <property type="project" value="UniProtKB-UniRule"/>
</dbReference>
<comment type="subcellular location">
    <subcellularLocation>
        <location evidence="12">Cytoplasm</location>
    </subcellularLocation>
</comment>
<evidence type="ECO:0000256" key="14">
    <source>
        <dbReference type="PIRSR" id="PIRSR001365-1"/>
    </source>
</evidence>
<evidence type="ECO:0000256" key="13">
    <source>
        <dbReference type="PIRNR" id="PIRNR001365"/>
    </source>
</evidence>
<dbReference type="PANTHER" id="PTHR12128">
    <property type="entry name" value="DIHYDRODIPICOLINATE SYNTHASE"/>
    <property type="match status" value="1"/>
</dbReference>
<dbReference type="PROSITE" id="PS00665">
    <property type="entry name" value="DHDPS_1"/>
    <property type="match status" value="1"/>
</dbReference>
<comment type="function">
    <text evidence="1 12">Catalyzes the condensation of (S)-aspartate-beta-semialdehyde [(S)-ASA] and pyruvate to 4-hydroxy-tetrahydrodipicolinate (HTPA).</text>
</comment>
<dbReference type="KEGG" id="slr:L21SP2_1125"/>
<dbReference type="CDD" id="cd00950">
    <property type="entry name" value="DHDPS"/>
    <property type="match status" value="1"/>
</dbReference>
<evidence type="ECO:0000256" key="11">
    <source>
        <dbReference type="ARBA" id="ARBA00047836"/>
    </source>
</evidence>
<dbReference type="InterPro" id="IPR013785">
    <property type="entry name" value="Aldolase_TIM"/>
</dbReference>
<dbReference type="eggNOG" id="COG0329">
    <property type="taxonomic scope" value="Bacteria"/>
</dbReference>
<keyword evidence="6 12" id="KW-0028">Amino-acid biosynthesis</keyword>
<comment type="caution">
    <text evidence="12">Was originally thought to be a dihydrodipicolinate synthase (DHDPS), catalyzing the condensation of (S)-aspartate-beta-semialdehyde [(S)-ASA] and pyruvate to dihydrodipicolinate (DHDP). However, it was shown in E.coli that the product of the enzymatic reaction is not dihydrodipicolinate but in fact (4S)-4-hydroxy-2,3,4,5-tetrahydro-(2S)-dipicolinic acid (HTPA), and that the consecutive dehydration reaction leading to DHDP is not spontaneous but catalyzed by DapB.</text>
</comment>
<keyword evidence="17" id="KW-1185">Reference proteome</keyword>
<dbReference type="EMBL" id="CP006939">
    <property type="protein sequence ID" value="AHC14528.1"/>
    <property type="molecule type" value="Genomic_DNA"/>
</dbReference>
<evidence type="ECO:0000256" key="4">
    <source>
        <dbReference type="ARBA" id="ARBA00012086"/>
    </source>
</evidence>
<protein>
    <recommendedName>
        <fullName evidence="4 12">4-hydroxy-tetrahydrodipicolinate synthase</fullName>
        <shortName evidence="12">HTPA synthase</shortName>
        <ecNumber evidence="4 12">4.3.3.7</ecNumber>
    </recommendedName>
</protein>
<dbReference type="InterPro" id="IPR002220">
    <property type="entry name" value="DapA-like"/>
</dbReference>
<feature type="site" description="Part of a proton relay during catalysis" evidence="12">
    <location>
        <position position="44"/>
    </location>
</feature>
<evidence type="ECO:0000256" key="6">
    <source>
        <dbReference type="ARBA" id="ARBA00022605"/>
    </source>
</evidence>
<dbReference type="InterPro" id="IPR020625">
    <property type="entry name" value="Schiff_base-form_aldolases_AS"/>
</dbReference>
<dbReference type="HAMAP" id="MF_00418">
    <property type="entry name" value="DapA"/>
    <property type="match status" value="1"/>
</dbReference>